<keyword evidence="2" id="KW-1185">Reference proteome</keyword>
<name>A0A517SY16_9BACT</name>
<sequence>MVSPNVKEIWGWDFPHQMKFIPQFMPVSDLV</sequence>
<evidence type="ECO:0000313" key="1">
    <source>
        <dbReference type="EMBL" id="QDT60982.1"/>
    </source>
</evidence>
<dbReference type="EMBL" id="CP036272">
    <property type="protein sequence ID" value="QDT60982.1"/>
    <property type="molecule type" value="Genomic_DNA"/>
</dbReference>
<reference evidence="1 2" key="1">
    <citation type="submission" date="2019-02" db="EMBL/GenBank/DDBJ databases">
        <title>Deep-cultivation of Planctomycetes and their phenomic and genomic characterization uncovers novel biology.</title>
        <authorList>
            <person name="Wiegand S."/>
            <person name="Jogler M."/>
            <person name="Boedeker C."/>
            <person name="Pinto D."/>
            <person name="Vollmers J."/>
            <person name="Rivas-Marin E."/>
            <person name="Kohn T."/>
            <person name="Peeters S.H."/>
            <person name="Heuer A."/>
            <person name="Rast P."/>
            <person name="Oberbeckmann S."/>
            <person name="Bunk B."/>
            <person name="Jeske O."/>
            <person name="Meyerdierks A."/>
            <person name="Storesund J.E."/>
            <person name="Kallscheuer N."/>
            <person name="Luecker S."/>
            <person name="Lage O.M."/>
            <person name="Pohl T."/>
            <person name="Merkel B.J."/>
            <person name="Hornburger P."/>
            <person name="Mueller R.-W."/>
            <person name="Bruemmer F."/>
            <person name="Labrenz M."/>
            <person name="Spormann A.M."/>
            <person name="Op den Camp H."/>
            <person name="Overmann J."/>
            <person name="Amann R."/>
            <person name="Jetten M.S.M."/>
            <person name="Mascher T."/>
            <person name="Medema M.H."/>
            <person name="Devos D.P."/>
            <person name="Kaster A.-K."/>
            <person name="Ovreas L."/>
            <person name="Rohde M."/>
            <person name="Galperin M.Y."/>
            <person name="Jogler C."/>
        </authorList>
    </citation>
    <scope>NUCLEOTIDE SEQUENCE [LARGE SCALE GENOMIC DNA]</scope>
    <source>
        <strain evidence="1 2">SV_7m_r</strain>
    </source>
</reference>
<evidence type="ECO:0000313" key="2">
    <source>
        <dbReference type="Proteomes" id="UP000315003"/>
    </source>
</evidence>
<gene>
    <name evidence="1" type="ORF">SV7mr_35120</name>
</gene>
<protein>
    <submittedName>
        <fullName evidence="1">Uncharacterized protein</fullName>
    </submittedName>
</protein>
<dbReference type="AlphaFoldDB" id="A0A517SY16"/>
<accession>A0A517SY16</accession>
<dbReference type="Proteomes" id="UP000315003">
    <property type="component" value="Chromosome"/>
</dbReference>
<organism evidence="1 2">
    <name type="scientific">Stieleria bergensis</name>
    <dbReference type="NCBI Taxonomy" id="2528025"/>
    <lineage>
        <taxon>Bacteria</taxon>
        <taxon>Pseudomonadati</taxon>
        <taxon>Planctomycetota</taxon>
        <taxon>Planctomycetia</taxon>
        <taxon>Pirellulales</taxon>
        <taxon>Pirellulaceae</taxon>
        <taxon>Stieleria</taxon>
    </lineage>
</organism>
<proteinExistence type="predicted"/>